<gene>
    <name evidence="3" type="ORF">FNW17_00955</name>
</gene>
<dbReference type="Gene3D" id="1.25.40.10">
    <property type="entry name" value="Tetratricopeptide repeat domain"/>
    <property type="match status" value="2"/>
</dbReference>
<feature type="chain" id="PRO_5021783957" evidence="2">
    <location>
        <begin position="25"/>
        <end position="449"/>
    </location>
</feature>
<dbReference type="AlphaFoldDB" id="A0A553CTB4"/>
<evidence type="ECO:0000256" key="2">
    <source>
        <dbReference type="SAM" id="SignalP"/>
    </source>
</evidence>
<dbReference type="Pfam" id="PF13181">
    <property type="entry name" value="TPR_8"/>
    <property type="match status" value="1"/>
</dbReference>
<protein>
    <submittedName>
        <fullName evidence="3">Cytochrome C biosynthesis protein</fullName>
    </submittedName>
</protein>
<keyword evidence="2" id="KW-0732">Signal</keyword>
<keyword evidence="4" id="KW-1185">Reference proteome</keyword>
<dbReference type="RefSeq" id="WP_144070659.1">
    <property type="nucleotide sequence ID" value="NZ_VJZR01000001.1"/>
</dbReference>
<evidence type="ECO:0000256" key="1">
    <source>
        <dbReference type="PROSITE-ProRule" id="PRU00339"/>
    </source>
</evidence>
<dbReference type="SUPFAM" id="SSF48452">
    <property type="entry name" value="TPR-like"/>
    <property type="match status" value="2"/>
</dbReference>
<proteinExistence type="predicted"/>
<dbReference type="Proteomes" id="UP000318585">
    <property type="component" value="Unassembled WGS sequence"/>
</dbReference>
<feature type="repeat" description="TPR" evidence="1">
    <location>
        <begin position="70"/>
        <end position="103"/>
    </location>
</feature>
<feature type="signal peptide" evidence="2">
    <location>
        <begin position="1"/>
        <end position="24"/>
    </location>
</feature>
<reference evidence="3 4" key="1">
    <citation type="submission" date="2019-07" db="EMBL/GenBank/DDBJ databases">
        <title>Novel species of Flavobacterium.</title>
        <authorList>
            <person name="Liu Q."/>
            <person name="Xin Y.-H."/>
        </authorList>
    </citation>
    <scope>NUCLEOTIDE SEQUENCE [LARGE SCALE GENOMIC DNA]</scope>
    <source>
        <strain evidence="3 4">LB3P56</strain>
    </source>
</reference>
<dbReference type="PANTHER" id="PTHR12558">
    <property type="entry name" value="CELL DIVISION CYCLE 16,23,27"/>
    <property type="match status" value="1"/>
</dbReference>
<dbReference type="InterPro" id="IPR019734">
    <property type="entry name" value="TPR_rpt"/>
</dbReference>
<accession>A0A553CTB4</accession>
<dbReference type="PANTHER" id="PTHR12558:SF13">
    <property type="entry name" value="CELL DIVISION CYCLE PROTEIN 27 HOMOLOG"/>
    <property type="match status" value="1"/>
</dbReference>
<name>A0A553CTB4_9FLAO</name>
<organism evidence="3 4">
    <name type="scientific">Flavobacterium franklandianum</name>
    <dbReference type="NCBI Taxonomy" id="2594430"/>
    <lineage>
        <taxon>Bacteria</taxon>
        <taxon>Pseudomonadati</taxon>
        <taxon>Bacteroidota</taxon>
        <taxon>Flavobacteriia</taxon>
        <taxon>Flavobacteriales</taxon>
        <taxon>Flavobacteriaceae</taxon>
        <taxon>Flavobacterium</taxon>
    </lineage>
</organism>
<dbReference type="SMART" id="SM00028">
    <property type="entry name" value="TPR"/>
    <property type="match status" value="4"/>
</dbReference>
<comment type="caution">
    <text evidence="3">The sequence shown here is derived from an EMBL/GenBank/DDBJ whole genome shotgun (WGS) entry which is preliminary data.</text>
</comment>
<dbReference type="PROSITE" id="PS50005">
    <property type="entry name" value="TPR"/>
    <property type="match status" value="1"/>
</dbReference>
<evidence type="ECO:0000313" key="3">
    <source>
        <dbReference type="EMBL" id="TRX23776.1"/>
    </source>
</evidence>
<keyword evidence="1" id="KW-0802">TPR repeat</keyword>
<dbReference type="InterPro" id="IPR011990">
    <property type="entry name" value="TPR-like_helical_dom_sf"/>
</dbReference>
<dbReference type="EMBL" id="VJZR01000001">
    <property type="protein sequence ID" value="TRX23776.1"/>
    <property type="molecule type" value="Genomic_DNA"/>
</dbReference>
<evidence type="ECO:0000313" key="4">
    <source>
        <dbReference type="Proteomes" id="UP000318585"/>
    </source>
</evidence>
<dbReference type="OrthoDB" id="1465784at2"/>
<sequence length="449" mass="52327">MKKTVSFFLFLVLLCNSALLLAQAEPESIVPETDKFQDYFYESLKQKGIENYDKAITALEYCLKLKPNDAVVYSEMGKNYFGLKNYEQSYSSYEKAAQIDPKNKWYWAGMYEVSYQTKNYNQAILSVNKLIEFDKIYQDDLVSLYMYTQQFDKALVLIEELNEKVGKSDRREMYKTQILAQGKFQNAEVNILIEKINKNPKEESNYVALLKLYSENNEAQKASEITKKLELEIPDSDWAQLGFFQFYLNQNEAQKAINAMNVVLASSQIEAKIKRRVLNEFLNFVNKNPQYSPDLEKAMAFFDKDPDVNVAKEIGKYYYSKKQWDKAISYYQLSLKNNSGSDIETNMLLLQSYVETKQFEMVSKKSASLVEIYPTQPQFYYFSGLANNQLKQFKKAIDMLEMGMDYVVDDLQLEINFNLQLGEAFNGLGDFKKKEQYFTKANQLLKAKK</sequence>